<reference evidence="3 4" key="1">
    <citation type="submission" date="2014-04" db="EMBL/GenBank/DDBJ databases">
        <title>Evolutionary Origins and Diversification of the Mycorrhizal Mutualists.</title>
        <authorList>
            <consortium name="DOE Joint Genome Institute"/>
            <consortium name="Mycorrhizal Genomics Consortium"/>
            <person name="Kohler A."/>
            <person name="Kuo A."/>
            <person name="Nagy L.G."/>
            <person name="Floudas D."/>
            <person name="Copeland A."/>
            <person name="Barry K.W."/>
            <person name="Cichocki N."/>
            <person name="Veneault-Fourrey C."/>
            <person name="LaButti K."/>
            <person name="Lindquist E.A."/>
            <person name="Lipzen A."/>
            <person name="Lundell T."/>
            <person name="Morin E."/>
            <person name="Murat C."/>
            <person name="Riley R."/>
            <person name="Ohm R."/>
            <person name="Sun H."/>
            <person name="Tunlid A."/>
            <person name="Henrissat B."/>
            <person name="Grigoriev I.V."/>
            <person name="Hibbett D.S."/>
            <person name="Martin F."/>
        </authorList>
    </citation>
    <scope>NUCLEOTIDE SEQUENCE [LARGE SCALE GENOMIC DNA]</scope>
    <source>
        <strain evidence="3 4">FD-317 M1</strain>
    </source>
</reference>
<dbReference type="InterPro" id="IPR056884">
    <property type="entry name" value="NPHP3-like_N"/>
</dbReference>
<dbReference type="EMBL" id="KN834820">
    <property type="protein sequence ID" value="KIK54111.1"/>
    <property type="molecule type" value="Genomic_DNA"/>
</dbReference>
<keyword evidence="4" id="KW-1185">Reference proteome</keyword>
<feature type="domain" description="Nephrocystin 3-like N-terminal" evidence="2">
    <location>
        <begin position="65"/>
        <end position="238"/>
    </location>
</feature>
<dbReference type="AlphaFoldDB" id="A0A0D0BH79"/>
<protein>
    <recommendedName>
        <fullName evidence="2">Nephrocystin 3-like N-terminal domain-containing protein</fullName>
    </recommendedName>
</protein>
<sequence length="373" mass="41813">MSLSSLNPQMFTGSHDFTIGGGTFNNIGISFEAGETGLLELFRHSSSSALFNAEAQFPLPRCHPGTRESILKDLKSWVYVDRYGPNSVQWLYGPAGAGKSAIAQTLAESLAWDQNLAASFSFWRSDPSRNNAHQLFTTISLQLAVALPELRSFINLAVLKNFSALTSSVETQFDMLILKPCLEAIRVPNSSLPLRGRILIIDGLDECSDSHTQQRILFILACAMQNYMLPFQVLITSRSEPRIKEAFRSSEFKNICRWMSLDNTYQASTDIRKFLQDQFRKVLCRHSSTMEHIPRPWPTSSQIEILVSKSSGQFVYPSTVLKYIDDDSAVPADRLDIVLGLQKEETEGEEARSPFAELDALYHQILSTNKNTT</sequence>
<dbReference type="Gene3D" id="3.40.50.300">
    <property type="entry name" value="P-loop containing nucleotide triphosphate hydrolases"/>
    <property type="match status" value="1"/>
</dbReference>
<dbReference type="Proteomes" id="UP000053593">
    <property type="component" value="Unassembled WGS sequence"/>
</dbReference>
<feature type="non-terminal residue" evidence="3">
    <location>
        <position position="373"/>
    </location>
</feature>
<dbReference type="PANTHER" id="PTHR10039:SF14">
    <property type="entry name" value="NACHT DOMAIN-CONTAINING PROTEIN"/>
    <property type="match status" value="1"/>
</dbReference>
<dbReference type="Pfam" id="PF24883">
    <property type="entry name" value="NPHP3_N"/>
    <property type="match status" value="1"/>
</dbReference>
<evidence type="ECO:0000313" key="3">
    <source>
        <dbReference type="EMBL" id="KIK54111.1"/>
    </source>
</evidence>
<name>A0A0D0BH79_9AGAR</name>
<dbReference type="InterPro" id="IPR027417">
    <property type="entry name" value="P-loop_NTPase"/>
</dbReference>
<dbReference type="HOGENOM" id="CLU_000288_6_10_1"/>
<gene>
    <name evidence="3" type="ORF">GYMLUDRAFT_920647</name>
</gene>
<evidence type="ECO:0000313" key="4">
    <source>
        <dbReference type="Proteomes" id="UP000053593"/>
    </source>
</evidence>
<proteinExistence type="predicted"/>
<dbReference type="PANTHER" id="PTHR10039">
    <property type="entry name" value="AMELOGENIN"/>
    <property type="match status" value="1"/>
</dbReference>
<keyword evidence="1" id="KW-0677">Repeat</keyword>
<organism evidence="3 4">
    <name type="scientific">Collybiopsis luxurians FD-317 M1</name>
    <dbReference type="NCBI Taxonomy" id="944289"/>
    <lineage>
        <taxon>Eukaryota</taxon>
        <taxon>Fungi</taxon>
        <taxon>Dikarya</taxon>
        <taxon>Basidiomycota</taxon>
        <taxon>Agaricomycotina</taxon>
        <taxon>Agaricomycetes</taxon>
        <taxon>Agaricomycetidae</taxon>
        <taxon>Agaricales</taxon>
        <taxon>Marasmiineae</taxon>
        <taxon>Omphalotaceae</taxon>
        <taxon>Collybiopsis</taxon>
        <taxon>Collybiopsis luxurians</taxon>
    </lineage>
</organism>
<accession>A0A0D0BH79</accession>
<evidence type="ECO:0000256" key="1">
    <source>
        <dbReference type="ARBA" id="ARBA00022737"/>
    </source>
</evidence>
<dbReference type="OrthoDB" id="4760524at2759"/>
<evidence type="ECO:0000259" key="2">
    <source>
        <dbReference type="Pfam" id="PF24883"/>
    </source>
</evidence>
<dbReference type="SUPFAM" id="SSF52540">
    <property type="entry name" value="P-loop containing nucleoside triphosphate hydrolases"/>
    <property type="match status" value="1"/>
</dbReference>